<organism evidence="2 3">
    <name type="scientific">Paracoccidioides brasiliensis</name>
    <dbReference type="NCBI Taxonomy" id="121759"/>
    <lineage>
        <taxon>Eukaryota</taxon>
        <taxon>Fungi</taxon>
        <taxon>Dikarya</taxon>
        <taxon>Ascomycota</taxon>
        <taxon>Pezizomycotina</taxon>
        <taxon>Eurotiomycetes</taxon>
        <taxon>Eurotiomycetidae</taxon>
        <taxon>Onygenales</taxon>
        <taxon>Ajellomycetaceae</taxon>
        <taxon>Paracoccidioides</taxon>
    </lineage>
</organism>
<sequence length="180" mass="19929">MKCKYNDSGSGWALSVDPLANNLEMIAPSVVWRPKKKRHRADPLLRRDPPARQSGRKPPVPTQHGAHQLLLQTHRPSRSLFTPRLGESGAHDRREGCYGPDAPCHCEGGGLHACSSAYCLGCTERLRCIESDFQEMKLTDEQFEAVNKVAEGETCAVCFVNMKDTFGYDVWPEESEGASG</sequence>
<gene>
    <name evidence="2" type="ORF">ACO22_01268</name>
</gene>
<feature type="compositionally biased region" description="Basic and acidic residues" evidence="1">
    <location>
        <begin position="41"/>
        <end position="50"/>
    </location>
</feature>
<evidence type="ECO:0000256" key="1">
    <source>
        <dbReference type="SAM" id="MobiDB-lite"/>
    </source>
</evidence>
<comment type="caution">
    <text evidence="2">The sequence shown here is derived from an EMBL/GenBank/DDBJ whole genome shotgun (WGS) entry which is preliminary data.</text>
</comment>
<evidence type="ECO:0000313" key="2">
    <source>
        <dbReference type="EMBL" id="ODH42115.1"/>
    </source>
</evidence>
<feature type="region of interest" description="Disordered" evidence="1">
    <location>
        <begin position="35"/>
        <end position="64"/>
    </location>
</feature>
<protein>
    <submittedName>
        <fullName evidence="2">Uncharacterized protein</fullName>
    </submittedName>
</protein>
<reference evidence="2 3" key="1">
    <citation type="submission" date="2016-06" db="EMBL/GenBank/DDBJ databases">
        <authorList>
            <person name="Kjaerup R.B."/>
            <person name="Dalgaard T.S."/>
            <person name="Juul-Madsen H.R."/>
        </authorList>
    </citation>
    <scope>NUCLEOTIDE SEQUENCE [LARGE SCALE GENOMIC DNA]</scope>
    <source>
        <strain evidence="2 3">Pb300</strain>
    </source>
</reference>
<dbReference type="AlphaFoldDB" id="A0A1D2JM58"/>
<accession>A0A1D2JM58</accession>
<dbReference type="Proteomes" id="UP000242814">
    <property type="component" value="Unassembled WGS sequence"/>
</dbReference>
<evidence type="ECO:0000313" key="3">
    <source>
        <dbReference type="Proteomes" id="UP000242814"/>
    </source>
</evidence>
<dbReference type="VEuPathDB" id="FungiDB:PABG_03217"/>
<proteinExistence type="predicted"/>
<dbReference type="VEuPathDB" id="FungiDB:PADG_01771"/>
<dbReference type="EMBL" id="LZYO01000029">
    <property type="protein sequence ID" value="ODH42115.1"/>
    <property type="molecule type" value="Genomic_DNA"/>
</dbReference>
<name>A0A1D2JM58_PARBR</name>